<evidence type="ECO:0000313" key="3">
    <source>
        <dbReference type="Proteomes" id="UP000265520"/>
    </source>
</evidence>
<dbReference type="EMBL" id="LXQA010877263">
    <property type="protein sequence ID" value="MCI75204.1"/>
    <property type="molecule type" value="Genomic_DNA"/>
</dbReference>
<comment type="caution">
    <text evidence="2">The sequence shown here is derived from an EMBL/GenBank/DDBJ whole genome shotgun (WGS) entry which is preliminary data.</text>
</comment>
<evidence type="ECO:0000256" key="1">
    <source>
        <dbReference type="SAM" id="MobiDB-lite"/>
    </source>
</evidence>
<feature type="region of interest" description="Disordered" evidence="1">
    <location>
        <begin position="1"/>
        <end position="35"/>
    </location>
</feature>
<keyword evidence="3" id="KW-1185">Reference proteome</keyword>
<organism evidence="2 3">
    <name type="scientific">Trifolium medium</name>
    <dbReference type="NCBI Taxonomy" id="97028"/>
    <lineage>
        <taxon>Eukaryota</taxon>
        <taxon>Viridiplantae</taxon>
        <taxon>Streptophyta</taxon>
        <taxon>Embryophyta</taxon>
        <taxon>Tracheophyta</taxon>
        <taxon>Spermatophyta</taxon>
        <taxon>Magnoliopsida</taxon>
        <taxon>eudicotyledons</taxon>
        <taxon>Gunneridae</taxon>
        <taxon>Pentapetalae</taxon>
        <taxon>rosids</taxon>
        <taxon>fabids</taxon>
        <taxon>Fabales</taxon>
        <taxon>Fabaceae</taxon>
        <taxon>Papilionoideae</taxon>
        <taxon>50 kb inversion clade</taxon>
        <taxon>NPAAA clade</taxon>
        <taxon>Hologalegina</taxon>
        <taxon>IRL clade</taxon>
        <taxon>Trifolieae</taxon>
        <taxon>Trifolium</taxon>
    </lineage>
</organism>
<reference evidence="2 3" key="1">
    <citation type="journal article" date="2018" name="Front. Plant Sci.">
        <title>Red Clover (Trifolium pratense) and Zigzag Clover (T. medium) - A Picture of Genomic Similarities and Differences.</title>
        <authorList>
            <person name="Dluhosova J."/>
            <person name="Istvanek J."/>
            <person name="Nedelnik J."/>
            <person name="Repkova J."/>
        </authorList>
    </citation>
    <scope>NUCLEOTIDE SEQUENCE [LARGE SCALE GENOMIC DNA]</scope>
    <source>
        <strain evidence="3">cv. 10/8</strain>
        <tissue evidence="2">Leaf</tissue>
    </source>
</reference>
<accession>A0A392URE8</accession>
<dbReference type="Proteomes" id="UP000265520">
    <property type="component" value="Unassembled WGS sequence"/>
</dbReference>
<evidence type="ECO:0000313" key="2">
    <source>
        <dbReference type="EMBL" id="MCI75204.1"/>
    </source>
</evidence>
<proteinExistence type="predicted"/>
<name>A0A392URE8_9FABA</name>
<sequence>AGSRNHAGRSPPTPGAVGSGSSSFPLTSCARLSCP</sequence>
<feature type="non-terminal residue" evidence="2">
    <location>
        <position position="1"/>
    </location>
</feature>
<protein>
    <submittedName>
        <fullName evidence="2">Uncharacterized protein</fullName>
    </submittedName>
</protein>
<dbReference type="AlphaFoldDB" id="A0A392URE8"/>